<accession>A0A074XPR9</accession>
<reference evidence="2 3" key="1">
    <citation type="journal article" date="2014" name="BMC Genomics">
        <title>Genome sequencing of four Aureobasidium pullulans varieties: biotechnological potential, stress tolerance, and description of new species.</title>
        <authorList>
            <person name="Gostin Ar C."/>
            <person name="Ohm R.A."/>
            <person name="Kogej T."/>
            <person name="Sonjak S."/>
            <person name="Turk M."/>
            <person name="Zajc J."/>
            <person name="Zalar P."/>
            <person name="Grube M."/>
            <person name="Sun H."/>
            <person name="Han J."/>
            <person name="Sharma A."/>
            <person name="Chiniquy J."/>
            <person name="Ngan C.Y."/>
            <person name="Lipzen A."/>
            <person name="Barry K."/>
            <person name="Grigoriev I.V."/>
            <person name="Gunde-Cimerman N."/>
        </authorList>
    </citation>
    <scope>NUCLEOTIDE SEQUENCE [LARGE SCALE GENOMIC DNA]</scope>
    <source>
        <strain evidence="2 3">EXF-150</strain>
    </source>
</reference>
<dbReference type="OrthoDB" id="5422688at2759"/>
<dbReference type="HOGENOM" id="CLU_032657_0_0_1"/>
<sequence length="421" mass="47949">MGYPWISLLQWQPFQIDALGLVTLLGSEEVNVAVGRLVASRWLEYMPLLGAFLYNLSSGITSTDIAPWFTRWMAVQGFEITRSIVYWEVVNEPNDWLRYKIASATISFCSIGLLMIMTALSGDWYGFTNALVVAISVIVRAFIVSANRRAIDHRVLEYVNTCQKKHSAIDAQQGEPVPLADIGATEVEYAKTLVILPDSKAVTMFLPQGLIVSVFTRKPEPFNDTLYHLLRWLGWAAFAVHIVTIGMAQLVAQIYSVILLVGSTVLLCYGVGCDVSRLHRRWSKPPQDIGYSPYTCWIGSHLKATIFQWPTSVEFHKDEKTGVLRKREESFTMPQCERSERRQDLYAWLNLSDAEVESLTRWDLLPHLRRGHESWSAQWGEKRDLIRKDPVDVEALKNDAVLIIEKRRTKFQACDVEKQGH</sequence>
<feature type="transmembrane region" description="Helical" evidence="1">
    <location>
        <begin position="126"/>
        <end position="144"/>
    </location>
</feature>
<feature type="transmembrane region" description="Helical" evidence="1">
    <location>
        <begin position="101"/>
        <end position="120"/>
    </location>
</feature>
<keyword evidence="1" id="KW-0472">Membrane</keyword>
<protein>
    <submittedName>
        <fullName evidence="2">Uncharacterized protein</fullName>
    </submittedName>
</protein>
<proteinExistence type="predicted"/>
<dbReference type="GeneID" id="40742766"/>
<keyword evidence="1" id="KW-1133">Transmembrane helix</keyword>
<keyword evidence="1" id="KW-0812">Transmembrane</keyword>
<feature type="transmembrane region" description="Helical" evidence="1">
    <location>
        <begin position="254"/>
        <end position="272"/>
    </location>
</feature>
<dbReference type="RefSeq" id="XP_029761816.1">
    <property type="nucleotide sequence ID" value="XM_029900460.1"/>
</dbReference>
<organism evidence="2 3">
    <name type="scientific">Aureobasidium pullulans EXF-150</name>
    <dbReference type="NCBI Taxonomy" id="1043002"/>
    <lineage>
        <taxon>Eukaryota</taxon>
        <taxon>Fungi</taxon>
        <taxon>Dikarya</taxon>
        <taxon>Ascomycota</taxon>
        <taxon>Pezizomycotina</taxon>
        <taxon>Dothideomycetes</taxon>
        <taxon>Dothideomycetidae</taxon>
        <taxon>Dothideales</taxon>
        <taxon>Saccotheciaceae</taxon>
        <taxon>Aureobasidium</taxon>
    </lineage>
</organism>
<gene>
    <name evidence="2" type="ORF">M438DRAFT_271181</name>
</gene>
<keyword evidence="3" id="KW-1185">Reference proteome</keyword>
<evidence type="ECO:0000313" key="3">
    <source>
        <dbReference type="Proteomes" id="UP000030706"/>
    </source>
</evidence>
<dbReference type="AlphaFoldDB" id="A0A074XPR9"/>
<evidence type="ECO:0000313" key="2">
    <source>
        <dbReference type="EMBL" id="KEQ85629.1"/>
    </source>
</evidence>
<evidence type="ECO:0000256" key="1">
    <source>
        <dbReference type="SAM" id="Phobius"/>
    </source>
</evidence>
<dbReference type="EMBL" id="KL584980">
    <property type="protein sequence ID" value="KEQ85629.1"/>
    <property type="molecule type" value="Genomic_DNA"/>
</dbReference>
<name>A0A074XPR9_AURPU</name>
<dbReference type="Proteomes" id="UP000030706">
    <property type="component" value="Unassembled WGS sequence"/>
</dbReference>
<feature type="transmembrane region" description="Helical" evidence="1">
    <location>
        <begin position="229"/>
        <end position="248"/>
    </location>
</feature>